<evidence type="ECO:0000313" key="1">
    <source>
        <dbReference type="WBParaSite" id="maker-PairedContig_6142-snap-gene-0.12-mRNA-1"/>
    </source>
</evidence>
<reference evidence="1" key="1">
    <citation type="submission" date="2016-11" db="UniProtKB">
        <authorList>
            <consortium name="WormBaseParasite"/>
        </authorList>
    </citation>
    <scope>IDENTIFICATION</scope>
    <source>
        <strain evidence="1">pt0022</strain>
    </source>
</reference>
<dbReference type="WBParaSite" id="maker-PairedContig_6142-snap-gene-0.12-mRNA-1">
    <property type="protein sequence ID" value="maker-PairedContig_6142-snap-gene-0.12-mRNA-1"/>
    <property type="gene ID" value="maker-PairedContig_6142-snap-gene-0.12"/>
</dbReference>
<dbReference type="AlphaFoldDB" id="A0A1I8EXE0"/>
<protein>
    <submittedName>
        <fullName evidence="1">Uncharacterized protein</fullName>
    </submittedName>
</protein>
<accession>A0A1I8EXE0</accession>
<organism evidence="1">
    <name type="scientific">Wuchereria bancrofti</name>
    <dbReference type="NCBI Taxonomy" id="6293"/>
    <lineage>
        <taxon>Eukaryota</taxon>
        <taxon>Metazoa</taxon>
        <taxon>Ecdysozoa</taxon>
        <taxon>Nematoda</taxon>
        <taxon>Chromadorea</taxon>
        <taxon>Rhabditida</taxon>
        <taxon>Spirurina</taxon>
        <taxon>Spiruromorpha</taxon>
        <taxon>Filarioidea</taxon>
        <taxon>Onchocercidae</taxon>
        <taxon>Wuchereria</taxon>
    </lineage>
</organism>
<name>A0A1I8EXE0_WUCBA</name>
<proteinExistence type="predicted"/>
<sequence>MRYTQRGQFIWDFEMVTYFPIE</sequence>